<sequence>MTTVIEPPSTRRPRGRSSIRAVSPEKGFGLRLKFLWRIEHEYRELKTGVGLDHFEGRSWTGWHPRVPAKSRFSWSGAG</sequence>
<reference evidence="2 3" key="2">
    <citation type="journal article" date="2020" name="Microbiol. Resour. Announc.">
        <title>Antarctic desert soil bacteria exhibit high novel natural product potential, evaluated through long-read genome sequencing and comparative genomics.</title>
        <authorList>
            <person name="Benaud N."/>
            <person name="Edwards R.J."/>
            <person name="Amos T.G."/>
            <person name="D'Agostino P.M."/>
            <person name="Gutierrez-Chavez C."/>
            <person name="Montgomery K."/>
            <person name="Nicetic I."/>
            <person name="Ferrari B.C."/>
        </authorList>
    </citation>
    <scope>NUCLEOTIDE SEQUENCE [LARGE SCALE GENOMIC DNA]</scope>
    <source>
        <strain evidence="2 3">SPB151</strain>
    </source>
</reference>
<evidence type="ECO:0008006" key="4">
    <source>
        <dbReference type="Google" id="ProtNLM"/>
    </source>
</evidence>
<dbReference type="EMBL" id="CP043661">
    <property type="protein sequence ID" value="QNE19511.1"/>
    <property type="molecule type" value="Genomic_DNA"/>
</dbReference>
<name>A0A7G6WZU6_9ACTN</name>
<proteinExistence type="predicted"/>
<dbReference type="Proteomes" id="UP000515563">
    <property type="component" value="Chromosome"/>
</dbReference>
<dbReference type="AlphaFoldDB" id="A0A7G6WZU6"/>
<reference evidence="3" key="1">
    <citation type="submission" date="2019-09" db="EMBL/GenBank/DDBJ databases">
        <title>Antimicrobial potential of Antarctic Bacteria.</title>
        <authorList>
            <person name="Benaud N."/>
            <person name="Edwards R.J."/>
            <person name="Ferrari B.C."/>
        </authorList>
    </citation>
    <scope>NUCLEOTIDE SEQUENCE [LARGE SCALE GENOMIC DNA]</scope>
    <source>
        <strain evidence="3">SPB151</strain>
    </source>
</reference>
<keyword evidence="3" id="KW-1185">Reference proteome</keyword>
<dbReference type="KEGG" id="kqi:F1D05_18320"/>
<protein>
    <recommendedName>
        <fullName evidence="4">Transposase</fullName>
    </recommendedName>
</protein>
<evidence type="ECO:0000313" key="3">
    <source>
        <dbReference type="Proteomes" id="UP000515563"/>
    </source>
</evidence>
<accession>A0A7G6WZU6</accession>
<evidence type="ECO:0000313" key="2">
    <source>
        <dbReference type="EMBL" id="QNE19511.1"/>
    </source>
</evidence>
<gene>
    <name evidence="2" type="ORF">F1D05_18320</name>
</gene>
<feature type="region of interest" description="Disordered" evidence="1">
    <location>
        <begin position="1"/>
        <end position="20"/>
    </location>
</feature>
<evidence type="ECO:0000256" key="1">
    <source>
        <dbReference type="SAM" id="MobiDB-lite"/>
    </source>
</evidence>
<organism evidence="2 3">
    <name type="scientific">Kribbella qitaiheensis</name>
    <dbReference type="NCBI Taxonomy" id="1544730"/>
    <lineage>
        <taxon>Bacteria</taxon>
        <taxon>Bacillati</taxon>
        <taxon>Actinomycetota</taxon>
        <taxon>Actinomycetes</taxon>
        <taxon>Propionibacteriales</taxon>
        <taxon>Kribbellaceae</taxon>
        <taxon>Kribbella</taxon>
    </lineage>
</organism>